<dbReference type="GO" id="GO:0003723">
    <property type="term" value="F:RNA binding"/>
    <property type="evidence" value="ECO:0007669"/>
    <property type="project" value="InterPro"/>
</dbReference>
<dbReference type="InterPro" id="IPR006145">
    <property type="entry name" value="PsdUridine_synth_RsuA/RluA"/>
</dbReference>
<dbReference type="SUPFAM" id="SSF55120">
    <property type="entry name" value="Pseudouridine synthase"/>
    <property type="match status" value="1"/>
</dbReference>
<evidence type="ECO:0000256" key="2">
    <source>
        <dbReference type="PIRSR" id="PIRSR606225-1"/>
    </source>
</evidence>
<dbReference type="eggNOG" id="KOG1919">
    <property type="taxonomic scope" value="Eukaryota"/>
</dbReference>
<dbReference type="PROSITE" id="PS01129">
    <property type="entry name" value="PSI_RLU"/>
    <property type="match status" value="1"/>
</dbReference>
<dbReference type="GO" id="GO:0009982">
    <property type="term" value="F:pseudouridine synthase activity"/>
    <property type="evidence" value="ECO:0007669"/>
    <property type="project" value="InterPro"/>
</dbReference>
<evidence type="ECO:0000256" key="4">
    <source>
        <dbReference type="SAM" id="MobiDB-lite"/>
    </source>
</evidence>
<feature type="domain" description="Pseudouridine synthase RsuA/RluA-like" evidence="5">
    <location>
        <begin position="171"/>
        <end position="329"/>
    </location>
</feature>
<dbReference type="RefSeq" id="XP_004990911.1">
    <property type="nucleotide sequence ID" value="XM_004990854.1"/>
</dbReference>
<name>F2UIM2_SALR5</name>
<dbReference type="GeneID" id="16071474"/>
<dbReference type="InterPro" id="IPR006225">
    <property type="entry name" value="PsdUridine_synth_RluC/D"/>
</dbReference>
<dbReference type="PANTHER" id="PTHR21600:SF87">
    <property type="entry name" value="RNA PSEUDOURIDYLATE SYNTHASE DOMAIN-CONTAINING PROTEIN 1"/>
    <property type="match status" value="1"/>
</dbReference>
<evidence type="ECO:0000256" key="1">
    <source>
        <dbReference type="ARBA" id="ARBA00010876"/>
    </source>
</evidence>
<dbReference type="InterPro" id="IPR006224">
    <property type="entry name" value="PsdUridine_synth_RluA-like_CS"/>
</dbReference>
<keyword evidence="7" id="KW-1185">Reference proteome</keyword>
<dbReference type="Proteomes" id="UP000007799">
    <property type="component" value="Unassembled WGS sequence"/>
</dbReference>
<dbReference type="AlphaFoldDB" id="F2UIM2"/>
<feature type="compositionally biased region" description="Low complexity" evidence="4">
    <location>
        <begin position="347"/>
        <end position="364"/>
    </location>
</feature>
<dbReference type="CDD" id="cd02869">
    <property type="entry name" value="PseudoU_synth_RluA_like"/>
    <property type="match status" value="1"/>
</dbReference>
<proteinExistence type="inferred from homology"/>
<evidence type="ECO:0000313" key="6">
    <source>
        <dbReference type="EMBL" id="EGD77071.1"/>
    </source>
</evidence>
<protein>
    <recommendedName>
        <fullName evidence="3">Pseudouridine synthase</fullName>
        <ecNumber evidence="3">5.4.99.-</ecNumber>
    </recommendedName>
</protein>
<dbReference type="OrthoDB" id="424794at2759"/>
<comment type="catalytic activity">
    <reaction evidence="3">
        <text>a uridine in RNA = a pseudouridine in RNA</text>
        <dbReference type="Rhea" id="RHEA:48348"/>
        <dbReference type="Rhea" id="RHEA-COMP:12068"/>
        <dbReference type="Rhea" id="RHEA-COMP:12069"/>
        <dbReference type="ChEBI" id="CHEBI:65314"/>
        <dbReference type="ChEBI" id="CHEBI:65315"/>
    </reaction>
</comment>
<keyword evidence="3" id="KW-0413">Isomerase</keyword>
<dbReference type="EMBL" id="GL832976">
    <property type="protein sequence ID" value="EGD77071.1"/>
    <property type="molecule type" value="Genomic_DNA"/>
</dbReference>
<evidence type="ECO:0000256" key="3">
    <source>
        <dbReference type="RuleBase" id="RU362028"/>
    </source>
</evidence>
<dbReference type="InParanoid" id="F2UIM2"/>
<dbReference type="Gene3D" id="3.30.2350.10">
    <property type="entry name" value="Pseudouridine synthase"/>
    <property type="match status" value="1"/>
</dbReference>
<organism evidence="7">
    <name type="scientific">Salpingoeca rosetta (strain ATCC 50818 / BSB-021)</name>
    <dbReference type="NCBI Taxonomy" id="946362"/>
    <lineage>
        <taxon>Eukaryota</taxon>
        <taxon>Choanoflagellata</taxon>
        <taxon>Craspedida</taxon>
        <taxon>Salpingoecidae</taxon>
        <taxon>Salpingoeca</taxon>
    </lineage>
</organism>
<feature type="active site" evidence="2">
    <location>
        <position position="219"/>
    </location>
</feature>
<feature type="region of interest" description="Disordered" evidence="4">
    <location>
        <begin position="22"/>
        <end position="59"/>
    </location>
</feature>
<feature type="region of interest" description="Disordered" evidence="4">
    <location>
        <begin position="343"/>
        <end position="364"/>
    </location>
</feature>
<dbReference type="EC" id="5.4.99.-" evidence="3"/>
<gene>
    <name evidence="6" type="ORF">PTSG_07411</name>
</gene>
<dbReference type="InterPro" id="IPR020103">
    <property type="entry name" value="PsdUridine_synth_cat_dom_sf"/>
</dbReference>
<dbReference type="PANTHER" id="PTHR21600">
    <property type="entry name" value="MITOCHONDRIAL RNA PSEUDOURIDINE SYNTHASE"/>
    <property type="match status" value="1"/>
</dbReference>
<dbReference type="NCBIfam" id="TIGR00005">
    <property type="entry name" value="rluA_subfam"/>
    <property type="match status" value="1"/>
</dbReference>
<accession>F2UIM2</accession>
<evidence type="ECO:0000259" key="5">
    <source>
        <dbReference type="Pfam" id="PF00849"/>
    </source>
</evidence>
<dbReference type="STRING" id="946362.F2UIM2"/>
<dbReference type="GO" id="GO:0000455">
    <property type="term" value="P:enzyme-directed rRNA pseudouridine synthesis"/>
    <property type="evidence" value="ECO:0007669"/>
    <property type="project" value="TreeGrafter"/>
</dbReference>
<comment type="similarity">
    <text evidence="1 3">Belongs to the pseudouridine synthase RluA family.</text>
</comment>
<reference evidence="6" key="1">
    <citation type="submission" date="2009-08" db="EMBL/GenBank/DDBJ databases">
        <title>Annotation of Salpingoeca rosetta.</title>
        <authorList>
            <consortium name="The Broad Institute Genome Sequencing Platform"/>
            <person name="Russ C."/>
            <person name="Cuomo C."/>
            <person name="Burger G."/>
            <person name="Gray M.W."/>
            <person name="Holland P.W.H."/>
            <person name="King N."/>
            <person name="Lang F.B.F."/>
            <person name="Roger A.J."/>
            <person name="Ruiz-Trillo I."/>
            <person name="Young S.K."/>
            <person name="Zeng Q."/>
            <person name="Gargeya S."/>
            <person name="Alvarado L."/>
            <person name="Berlin A."/>
            <person name="Chapman S.B."/>
            <person name="Chen Z."/>
            <person name="Freedman E."/>
            <person name="Gellesch M."/>
            <person name="Goldberg J."/>
            <person name="Griggs A."/>
            <person name="Gujja S."/>
            <person name="Heilman E."/>
            <person name="Heiman D."/>
            <person name="Howarth C."/>
            <person name="Mehta T."/>
            <person name="Neiman D."/>
            <person name="Pearson M."/>
            <person name="Roberts A."/>
            <person name="Saif S."/>
            <person name="Shea T."/>
            <person name="Shenoy N."/>
            <person name="Sisk P."/>
            <person name="Stolte C."/>
            <person name="Sykes S."/>
            <person name="White J."/>
            <person name="Yandava C."/>
            <person name="Haas B."/>
            <person name="Nusbaum C."/>
            <person name="Birren B."/>
        </authorList>
    </citation>
    <scope>NUCLEOTIDE SEQUENCE [LARGE SCALE GENOMIC DNA]</scope>
    <source>
        <strain evidence="6">ATCC 50818</strain>
    </source>
</reference>
<evidence type="ECO:0000313" key="7">
    <source>
        <dbReference type="Proteomes" id="UP000007799"/>
    </source>
</evidence>
<feature type="compositionally biased region" description="Low complexity" evidence="4">
    <location>
        <begin position="23"/>
        <end position="52"/>
    </location>
</feature>
<comment type="function">
    <text evidence="3">Responsible for synthesis of pseudouridine from uracil.</text>
</comment>
<dbReference type="Pfam" id="PF00849">
    <property type="entry name" value="PseudoU_synth_2"/>
    <property type="match status" value="1"/>
</dbReference>
<dbReference type="KEGG" id="sre:PTSG_07411"/>
<sequence length="418" mass="46540">MLLLFWRTRVCTARPTLRHRSRLLSSAAPTRSSSSPSSPFSSPSSSAPSSYKPPRPRRYRDLSKPVHVWTVHIPQRSDTGSSGSDEAIWQAVLRAAPWLRDGDELKRRAASGGIRDEASGHSLTWADLQRPAQDGPRAVLVDNSRLQDNVIVTSTDPSSIDLDIIYEDEAIVCVNKPPGLPVQPQGADQLHNVLAALHHRYRQNDGALDVVPRLVHRLDVNTSGVLVVALDRKIAGRMGALLQSRQVIKQYSALVHGELRGQGVITAPIARAPKDPEGSRIQKFTVSPHGKPSETEYEGVHASAHWNASLVTFRPRTGRTHQIRVHSHHLGHPLLFDDRYHLHDHQQQAQQQQHEQQQQQSACSQLDNEFASHVRMRRCALHCDSMTFTHPATAETVTVRADWPRDFAHAVGVLKSQC</sequence>
<dbReference type="InterPro" id="IPR050188">
    <property type="entry name" value="RluA_PseudoU_synthase"/>
</dbReference>